<protein>
    <submittedName>
        <fullName evidence="1">Uncharacterized protein</fullName>
    </submittedName>
</protein>
<sequence>MPIDEMKTAAYYEALQVDVCDCLYCRNFYEAVNETELGAFLQRWGVHMNQPRHLSHFDEEPMHRYIGEYVLIGDMPLEQTTALTFERHGEYIIAQFDLVVPWVLA</sequence>
<dbReference type="Proteomes" id="UP000093482">
    <property type="component" value="Unassembled WGS sequence"/>
</dbReference>
<proteinExistence type="predicted"/>
<dbReference type="RefSeq" id="WP_066463691.1">
    <property type="nucleotide sequence ID" value="NZ_MATO01000031.1"/>
</dbReference>
<dbReference type="AlphaFoldDB" id="A0A1C0YV27"/>
<organism evidence="1 2">
    <name type="scientific">Caryophanon latum</name>
    <dbReference type="NCBI Taxonomy" id="33977"/>
    <lineage>
        <taxon>Bacteria</taxon>
        <taxon>Bacillati</taxon>
        <taxon>Bacillota</taxon>
        <taxon>Bacilli</taxon>
        <taxon>Bacillales</taxon>
        <taxon>Caryophanaceae</taxon>
        <taxon>Caryophanon</taxon>
    </lineage>
</organism>
<name>A0A1C0YV27_9BACL</name>
<keyword evidence="2" id="KW-1185">Reference proteome</keyword>
<accession>A0A1C0YV27</accession>
<reference evidence="1 2" key="1">
    <citation type="submission" date="2016-07" db="EMBL/GenBank/DDBJ databases">
        <title>Caryophanon latum genome sequencing.</title>
        <authorList>
            <person name="Verma A."/>
            <person name="Pal Y."/>
            <person name="Krishnamurthi S."/>
        </authorList>
    </citation>
    <scope>NUCLEOTIDE SEQUENCE [LARGE SCALE GENOMIC DNA]</scope>
    <source>
        <strain evidence="1 2">DSM 14151</strain>
    </source>
</reference>
<evidence type="ECO:0000313" key="1">
    <source>
        <dbReference type="EMBL" id="OCS91040.1"/>
    </source>
</evidence>
<evidence type="ECO:0000313" key="2">
    <source>
        <dbReference type="Proteomes" id="UP000093482"/>
    </source>
</evidence>
<dbReference type="OrthoDB" id="1691135at2"/>
<dbReference type="EMBL" id="MATO01000031">
    <property type="protein sequence ID" value="OCS91040.1"/>
    <property type="molecule type" value="Genomic_DNA"/>
</dbReference>
<comment type="caution">
    <text evidence="1">The sequence shown here is derived from an EMBL/GenBank/DDBJ whole genome shotgun (WGS) entry which is preliminary data.</text>
</comment>
<gene>
    <name evidence="1" type="ORF">A6K76_09865</name>
</gene>